<organism evidence="10 11">
    <name type="scientific">Pseudonocardia humida</name>
    <dbReference type="NCBI Taxonomy" id="2800819"/>
    <lineage>
        <taxon>Bacteria</taxon>
        <taxon>Bacillati</taxon>
        <taxon>Actinomycetota</taxon>
        <taxon>Actinomycetes</taxon>
        <taxon>Pseudonocardiales</taxon>
        <taxon>Pseudonocardiaceae</taxon>
        <taxon>Pseudonocardia</taxon>
    </lineage>
</organism>
<gene>
    <name evidence="10" type="ORF">KDL28_12330</name>
</gene>
<feature type="region of interest" description="Disordered" evidence="8">
    <location>
        <begin position="370"/>
        <end position="391"/>
    </location>
</feature>
<sequence>MGAAAVALLGHAVVLAIWPDAHTLLIDLEVYRAGGRYLLDGRPLYEHGVVLDLLPFVYPPVAAVLFAPLALLPLAVLKVLWTALGLGLLARVAHRCARAVGVPSGAPAAAVVVLVTAATTWLDPVRTTLYLGQINIVLLALVVLDLLGRRESRWRGVGLGLAAAVKLTPLLFVAYLLLRGRYRAAATAVGTFAAAGAVGFALAPADSVTYWLRGTFAAADRIAAVDGDANHSVNGLVARLLGPGPVATVVYLACAALLVAATLALAVWLAARGEELLAVSLCGLCSAAAAPFAWSHHWVWVVPLLVALAARREWVGLGVVTGTTLAVITALPGPLVGPIPSTGVISFFPDAYLVLFVAVLGLVGVRSGAGRGPGTREGPAANGGALPASSA</sequence>
<keyword evidence="3" id="KW-0808">Transferase</keyword>
<name>A0ABT0ZYQ8_9PSEU</name>
<comment type="subcellular location">
    <subcellularLocation>
        <location evidence="1">Cell membrane</location>
        <topology evidence="1">Multi-pass membrane protein</topology>
    </subcellularLocation>
</comment>
<evidence type="ECO:0000256" key="8">
    <source>
        <dbReference type="SAM" id="MobiDB-lite"/>
    </source>
</evidence>
<reference evidence="10" key="1">
    <citation type="submission" date="2021-04" db="EMBL/GenBank/DDBJ databases">
        <title>Pseudonocardia sp. nov., isolated from sandy soil of mangrove forest.</title>
        <authorList>
            <person name="Zan Z."/>
            <person name="Huang R."/>
            <person name="Liu W."/>
        </authorList>
    </citation>
    <scope>NUCLEOTIDE SEQUENCE</scope>
    <source>
        <strain evidence="10">S2-4</strain>
    </source>
</reference>
<dbReference type="InterPro" id="IPR018584">
    <property type="entry name" value="GT87"/>
</dbReference>
<evidence type="ECO:0000313" key="11">
    <source>
        <dbReference type="Proteomes" id="UP001165283"/>
    </source>
</evidence>
<evidence type="ECO:0000313" key="10">
    <source>
        <dbReference type="EMBL" id="MCO1655841.1"/>
    </source>
</evidence>
<dbReference type="Proteomes" id="UP001165283">
    <property type="component" value="Unassembled WGS sequence"/>
</dbReference>
<protein>
    <submittedName>
        <fullName evidence="10">DUF2029 domain-containing protein</fullName>
    </submittedName>
</protein>
<evidence type="ECO:0000256" key="2">
    <source>
        <dbReference type="ARBA" id="ARBA00022475"/>
    </source>
</evidence>
<dbReference type="Pfam" id="PF09594">
    <property type="entry name" value="GT87"/>
    <property type="match status" value="1"/>
</dbReference>
<feature type="transmembrane region" description="Helical" evidence="9">
    <location>
        <begin position="249"/>
        <end position="271"/>
    </location>
</feature>
<evidence type="ECO:0000256" key="6">
    <source>
        <dbReference type="ARBA" id="ARBA00023136"/>
    </source>
</evidence>
<evidence type="ECO:0000256" key="1">
    <source>
        <dbReference type="ARBA" id="ARBA00004651"/>
    </source>
</evidence>
<comment type="caution">
    <text evidence="10">The sequence shown here is derived from an EMBL/GenBank/DDBJ whole genome shotgun (WGS) entry which is preliminary data.</text>
</comment>
<keyword evidence="6 9" id="KW-0472">Membrane</keyword>
<feature type="transmembrane region" description="Helical" evidence="9">
    <location>
        <begin position="277"/>
        <end position="302"/>
    </location>
</feature>
<keyword evidence="5 9" id="KW-1133">Transmembrane helix</keyword>
<evidence type="ECO:0000256" key="7">
    <source>
        <dbReference type="ARBA" id="ARBA00024033"/>
    </source>
</evidence>
<feature type="transmembrane region" description="Helical" evidence="9">
    <location>
        <begin position="184"/>
        <end position="203"/>
    </location>
</feature>
<dbReference type="RefSeq" id="WP_252438002.1">
    <property type="nucleotide sequence ID" value="NZ_JAGSOV010000024.1"/>
</dbReference>
<feature type="transmembrane region" description="Helical" evidence="9">
    <location>
        <begin position="61"/>
        <end position="88"/>
    </location>
</feature>
<feature type="transmembrane region" description="Helical" evidence="9">
    <location>
        <begin position="100"/>
        <end position="122"/>
    </location>
</feature>
<keyword evidence="4 9" id="KW-0812">Transmembrane</keyword>
<accession>A0ABT0ZYQ8</accession>
<comment type="similarity">
    <text evidence="7">Belongs to the glycosyltransferase 87 family.</text>
</comment>
<evidence type="ECO:0000256" key="5">
    <source>
        <dbReference type="ARBA" id="ARBA00022989"/>
    </source>
</evidence>
<feature type="transmembrane region" description="Helical" evidence="9">
    <location>
        <begin position="159"/>
        <end position="178"/>
    </location>
</feature>
<evidence type="ECO:0000256" key="9">
    <source>
        <dbReference type="SAM" id="Phobius"/>
    </source>
</evidence>
<keyword evidence="11" id="KW-1185">Reference proteome</keyword>
<evidence type="ECO:0000256" key="3">
    <source>
        <dbReference type="ARBA" id="ARBA00022679"/>
    </source>
</evidence>
<keyword evidence="2" id="KW-1003">Cell membrane</keyword>
<proteinExistence type="inferred from homology"/>
<evidence type="ECO:0000256" key="4">
    <source>
        <dbReference type="ARBA" id="ARBA00022692"/>
    </source>
</evidence>
<feature type="transmembrane region" description="Helical" evidence="9">
    <location>
        <begin position="314"/>
        <end position="331"/>
    </location>
</feature>
<feature type="transmembrane region" description="Helical" evidence="9">
    <location>
        <begin position="351"/>
        <end position="369"/>
    </location>
</feature>
<dbReference type="EMBL" id="JAGSOV010000024">
    <property type="protein sequence ID" value="MCO1655841.1"/>
    <property type="molecule type" value="Genomic_DNA"/>
</dbReference>